<evidence type="ECO:0000256" key="1">
    <source>
        <dbReference type="SAM" id="MobiDB-lite"/>
    </source>
</evidence>
<evidence type="ECO:0000313" key="2">
    <source>
        <dbReference type="EMBL" id="MFD0850901.1"/>
    </source>
</evidence>
<evidence type="ECO:0000313" key="3">
    <source>
        <dbReference type="Proteomes" id="UP001597083"/>
    </source>
</evidence>
<reference evidence="3" key="1">
    <citation type="journal article" date="2019" name="Int. J. Syst. Evol. Microbiol.">
        <title>The Global Catalogue of Microorganisms (GCM) 10K type strain sequencing project: providing services to taxonomists for standard genome sequencing and annotation.</title>
        <authorList>
            <consortium name="The Broad Institute Genomics Platform"/>
            <consortium name="The Broad Institute Genome Sequencing Center for Infectious Disease"/>
            <person name="Wu L."/>
            <person name="Ma J."/>
        </authorList>
    </citation>
    <scope>NUCLEOTIDE SEQUENCE [LARGE SCALE GENOMIC DNA]</scope>
    <source>
        <strain evidence="3">JCM 31696</strain>
    </source>
</reference>
<accession>A0ABW3C8Q9</accession>
<name>A0ABW3C8Q9_9ACTN</name>
<organism evidence="2 3">
    <name type="scientific">Actinomadura adrarensis</name>
    <dbReference type="NCBI Taxonomy" id="1819600"/>
    <lineage>
        <taxon>Bacteria</taxon>
        <taxon>Bacillati</taxon>
        <taxon>Actinomycetota</taxon>
        <taxon>Actinomycetes</taxon>
        <taxon>Streptosporangiales</taxon>
        <taxon>Thermomonosporaceae</taxon>
        <taxon>Actinomadura</taxon>
    </lineage>
</organism>
<dbReference type="EMBL" id="JBHTIR010000177">
    <property type="protein sequence ID" value="MFD0850901.1"/>
    <property type="molecule type" value="Genomic_DNA"/>
</dbReference>
<feature type="region of interest" description="Disordered" evidence="1">
    <location>
        <begin position="1"/>
        <end position="87"/>
    </location>
</feature>
<dbReference type="Proteomes" id="UP001597083">
    <property type="component" value="Unassembled WGS sequence"/>
</dbReference>
<comment type="caution">
    <text evidence="2">The sequence shown here is derived from an EMBL/GenBank/DDBJ whole genome shotgun (WGS) entry which is preliminary data.</text>
</comment>
<feature type="non-terminal residue" evidence="2">
    <location>
        <position position="87"/>
    </location>
</feature>
<proteinExistence type="predicted"/>
<keyword evidence="3" id="KW-1185">Reference proteome</keyword>
<protein>
    <submittedName>
        <fullName evidence="2">Uncharacterized protein</fullName>
    </submittedName>
</protein>
<sequence>MKTPISIMRRPPPAKAASRSRVVTTTCPHTALPDADPATSGQSPFRSAGRCTSSSTTSHRRSVLVCAQVRKTSTARSGSSRSAPGSP</sequence>
<feature type="compositionally biased region" description="Low complexity" evidence="1">
    <location>
        <begin position="72"/>
        <end position="87"/>
    </location>
</feature>
<gene>
    <name evidence="2" type="ORF">ACFQ07_01550</name>
</gene>